<protein>
    <recommendedName>
        <fullName evidence="1">D-alanyl-D-alanine carboxypeptidase-like core domain-containing protein</fullName>
    </recommendedName>
</protein>
<dbReference type="GO" id="GO:0008233">
    <property type="term" value="F:peptidase activity"/>
    <property type="evidence" value="ECO:0007669"/>
    <property type="project" value="InterPro"/>
</dbReference>
<dbReference type="InterPro" id="IPR009045">
    <property type="entry name" value="Zn_M74/Hedgehog-like"/>
</dbReference>
<evidence type="ECO:0000259" key="1">
    <source>
        <dbReference type="Pfam" id="PF02557"/>
    </source>
</evidence>
<gene>
    <name evidence="2" type="ORF">AVDCRST_MAG25-2442</name>
</gene>
<dbReference type="Gene3D" id="3.30.1380.10">
    <property type="match status" value="1"/>
</dbReference>
<reference evidence="2" key="1">
    <citation type="submission" date="2020-02" db="EMBL/GenBank/DDBJ databases">
        <authorList>
            <person name="Meier V. D."/>
        </authorList>
    </citation>
    <scope>NUCLEOTIDE SEQUENCE</scope>
    <source>
        <strain evidence="2">AVDCRST_MAG25</strain>
    </source>
</reference>
<dbReference type="Pfam" id="PF02557">
    <property type="entry name" value="VanY"/>
    <property type="match status" value="1"/>
</dbReference>
<organism evidence="2">
    <name type="scientific">uncultured Rubrobacteraceae bacterium</name>
    <dbReference type="NCBI Taxonomy" id="349277"/>
    <lineage>
        <taxon>Bacteria</taxon>
        <taxon>Bacillati</taxon>
        <taxon>Actinomycetota</taxon>
        <taxon>Rubrobacteria</taxon>
        <taxon>Rubrobacterales</taxon>
        <taxon>Rubrobacteraceae</taxon>
        <taxon>environmental samples</taxon>
    </lineage>
</organism>
<dbReference type="AlphaFoldDB" id="A0A6J4RKM4"/>
<proteinExistence type="predicted"/>
<dbReference type="GO" id="GO:0006508">
    <property type="term" value="P:proteolysis"/>
    <property type="evidence" value="ECO:0007669"/>
    <property type="project" value="InterPro"/>
</dbReference>
<dbReference type="InterPro" id="IPR003709">
    <property type="entry name" value="VanY-like_core_dom"/>
</dbReference>
<sequence>MDSTNAAAGYEAWERFGQASAYHRLLDHAHEHGFVLTYPRGKDETGYEREPWLNRYRKAEKAERIAEDGLSLQGLLVRDGAVPRCLSPA</sequence>
<accession>A0A6J4RKM4</accession>
<feature type="domain" description="D-alanyl-D-alanine carboxypeptidase-like core" evidence="1">
    <location>
        <begin position="5"/>
        <end position="57"/>
    </location>
</feature>
<dbReference type="EMBL" id="CADCVI010000153">
    <property type="protein sequence ID" value="CAA9476287.1"/>
    <property type="molecule type" value="Genomic_DNA"/>
</dbReference>
<evidence type="ECO:0000313" key="2">
    <source>
        <dbReference type="EMBL" id="CAA9476287.1"/>
    </source>
</evidence>
<name>A0A6J4RKM4_9ACTN</name>